<proteinExistence type="predicted"/>
<protein>
    <submittedName>
        <fullName evidence="1">Uncharacterized protein</fullName>
    </submittedName>
</protein>
<gene>
    <name evidence="1" type="ordered locus">EBL_c34430</name>
</gene>
<sequence length="30" mass="3266">MLSGQLHHVCCDLVAALCVFEGVVNILFAY</sequence>
<dbReference type="STRING" id="630626.EBL_c34430"/>
<dbReference type="HOGENOM" id="CLU_3405433_0_0_6"/>
<name>I2BD95_SHIBC</name>
<dbReference type="KEGG" id="ebt:EBL_c34430"/>
<dbReference type="EMBL" id="CP001560">
    <property type="protein sequence ID" value="AFJ48499.1"/>
    <property type="molecule type" value="Genomic_DNA"/>
</dbReference>
<evidence type="ECO:0000313" key="2">
    <source>
        <dbReference type="Proteomes" id="UP000001955"/>
    </source>
</evidence>
<keyword evidence="2" id="KW-1185">Reference proteome</keyword>
<accession>I2BD95</accession>
<reference evidence="1 2" key="1">
    <citation type="journal article" date="2012" name="J. Bacteriol.">
        <title>Complete genome sequence of the B12-producing Shimwellia blattae strain DSM 4481, isolated from a cockroach.</title>
        <authorList>
            <person name="Brzuszkiewicz E."/>
            <person name="Waschkowitz T."/>
            <person name="Wiezer A."/>
            <person name="Daniel R."/>
        </authorList>
    </citation>
    <scope>NUCLEOTIDE SEQUENCE [LARGE SCALE GENOMIC DNA]</scope>
    <source>
        <strain evidence="2">ATCC 29907 / DSM 4481 / JCM 1650 / NBRC 105725 / CDC 9005-74</strain>
    </source>
</reference>
<dbReference type="AlphaFoldDB" id="I2BD95"/>
<organism evidence="1 2">
    <name type="scientific">Shimwellia blattae (strain ATCC 29907 / DSM 4481 / JCM 1650 / NBRC 105725 / CDC 9005-74)</name>
    <name type="common">Escherichia blattae</name>
    <dbReference type="NCBI Taxonomy" id="630626"/>
    <lineage>
        <taxon>Bacteria</taxon>
        <taxon>Pseudomonadati</taxon>
        <taxon>Pseudomonadota</taxon>
        <taxon>Gammaproteobacteria</taxon>
        <taxon>Enterobacterales</taxon>
        <taxon>Enterobacteriaceae</taxon>
        <taxon>Shimwellia</taxon>
    </lineage>
</organism>
<dbReference type="Proteomes" id="UP000001955">
    <property type="component" value="Chromosome"/>
</dbReference>
<evidence type="ECO:0000313" key="1">
    <source>
        <dbReference type="EMBL" id="AFJ48499.1"/>
    </source>
</evidence>